<evidence type="ECO:0000313" key="2">
    <source>
        <dbReference type="EMBL" id="NLF54937.1"/>
    </source>
</evidence>
<evidence type="ECO:0000313" key="3">
    <source>
        <dbReference type="Proteomes" id="UP000536534"/>
    </source>
</evidence>
<dbReference type="AlphaFoldDB" id="A0A7X7LXB8"/>
<dbReference type="GO" id="GO:0016491">
    <property type="term" value="F:oxidoreductase activity"/>
    <property type="evidence" value="ECO:0007669"/>
    <property type="project" value="InterPro"/>
</dbReference>
<dbReference type="PANTHER" id="PTHR23026">
    <property type="entry name" value="NADPH NITROREDUCTASE"/>
    <property type="match status" value="1"/>
</dbReference>
<organism evidence="2 3">
    <name type="scientific">Thauera phenolivorans</name>
    <dbReference type="NCBI Taxonomy" id="1792543"/>
    <lineage>
        <taxon>Bacteria</taxon>
        <taxon>Pseudomonadati</taxon>
        <taxon>Pseudomonadota</taxon>
        <taxon>Betaproteobacteria</taxon>
        <taxon>Rhodocyclales</taxon>
        <taxon>Zoogloeaceae</taxon>
        <taxon>Thauera</taxon>
    </lineage>
</organism>
<sequence length="197" mass="21118">MSQTEQHPVLAAIHRRRSVRSYLPQTVDRATLERILDAAVQAPTAMHGEPWAFAVVQDRDLLQRLSERAKALFLDHAAEAGTPAAPGSEIHAMMSDPGFNIFYDVGTLVVICRSTASPYADADCWLAAENLMLAAVAEGLGTCCIGLALGALELDESRRELGIPDAGAAVAAIIVGVPREVPPSSPRKPPQILCWKE</sequence>
<dbReference type="PANTHER" id="PTHR23026:SF123">
    <property type="entry name" value="NAD(P)H NITROREDUCTASE RV3131-RELATED"/>
    <property type="match status" value="1"/>
</dbReference>
<reference evidence="2 3" key="1">
    <citation type="journal article" date="2020" name="Biotechnol. Biofuels">
        <title>New insights from the biogas microbiome by comprehensive genome-resolved metagenomics of nearly 1600 species originating from multiple anaerobic digesters.</title>
        <authorList>
            <person name="Campanaro S."/>
            <person name="Treu L."/>
            <person name="Rodriguez-R L.M."/>
            <person name="Kovalovszki A."/>
            <person name="Ziels R.M."/>
            <person name="Maus I."/>
            <person name="Zhu X."/>
            <person name="Kougias P.G."/>
            <person name="Basile A."/>
            <person name="Luo G."/>
            <person name="Schluter A."/>
            <person name="Konstantinidis K.T."/>
            <person name="Angelidaki I."/>
        </authorList>
    </citation>
    <scope>NUCLEOTIDE SEQUENCE [LARGE SCALE GENOMIC DNA]</scope>
    <source>
        <strain evidence="2">AS06rmzACSIP_256</strain>
    </source>
</reference>
<dbReference type="Gene3D" id="3.40.109.10">
    <property type="entry name" value="NADH Oxidase"/>
    <property type="match status" value="1"/>
</dbReference>
<dbReference type="RefSeq" id="WP_068804805.1">
    <property type="nucleotide sequence ID" value="NZ_MBFM01000002.1"/>
</dbReference>
<evidence type="ECO:0000259" key="1">
    <source>
        <dbReference type="Pfam" id="PF00881"/>
    </source>
</evidence>
<feature type="domain" description="Nitroreductase" evidence="1">
    <location>
        <begin position="13"/>
        <end position="176"/>
    </location>
</feature>
<dbReference type="SUPFAM" id="SSF55469">
    <property type="entry name" value="FMN-dependent nitroreductase-like"/>
    <property type="match status" value="1"/>
</dbReference>
<dbReference type="Pfam" id="PF00881">
    <property type="entry name" value="Nitroreductase"/>
    <property type="match status" value="1"/>
</dbReference>
<dbReference type="InterPro" id="IPR050627">
    <property type="entry name" value="Nitroreductase/BluB"/>
</dbReference>
<dbReference type="Proteomes" id="UP000536534">
    <property type="component" value="Unassembled WGS sequence"/>
</dbReference>
<dbReference type="OrthoDB" id="9802510at2"/>
<dbReference type="EMBL" id="JAAYYV010000301">
    <property type="protein sequence ID" value="NLF54937.1"/>
    <property type="molecule type" value="Genomic_DNA"/>
</dbReference>
<dbReference type="InterPro" id="IPR029479">
    <property type="entry name" value="Nitroreductase"/>
</dbReference>
<protein>
    <submittedName>
        <fullName evidence="2">Nitroreductase family protein</fullName>
    </submittedName>
</protein>
<proteinExistence type="predicted"/>
<accession>A0A7X7LXB8</accession>
<comment type="caution">
    <text evidence="2">The sequence shown here is derived from an EMBL/GenBank/DDBJ whole genome shotgun (WGS) entry which is preliminary data.</text>
</comment>
<gene>
    <name evidence="2" type="ORF">GX576_11195</name>
</gene>
<dbReference type="InterPro" id="IPR000415">
    <property type="entry name" value="Nitroreductase-like"/>
</dbReference>
<name>A0A7X7LXB8_9RHOO</name>